<dbReference type="PROSITE" id="PS50893">
    <property type="entry name" value="ABC_TRANSPORTER_2"/>
    <property type="match status" value="1"/>
</dbReference>
<dbReference type="Gene3D" id="3.40.50.300">
    <property type="entry name" value="P-loop containing nucleotide triphosphate hydrolases"/>
    <property type="match status" value="1"/>
</dbReference>
<organism evidence="5 6">
    <name type="scientific">Aliidiomarina halalkaliphila</name>
    <dbReference type="NCBI Taxonomy" id="2593535"/>
    <lineage>
        <taxon>Bacteria</taxon>
        <taxon>Pseudomonadati</taxon>
        <taxon>Pseudomonadota</taxon>
        <taxon>Gammaproteobacteria</taxon>
        <taxon>Alteromonadales</taxon>
        <taxon>Idiomarinaceae</taxon>
        <taxon>Aliidiomarina</taxon>
    </lineage>
</organism>
<dbReference type="GO" id="GO:0005886">
    <property type="term" value="C:plasma membrane"/>
    <property type="evidence" value="ECO:0007669"/>
    <property type="project" value="TreeGrafter"/>
</dbReference>
<evidence type="ECO:0000259" key="4">
    <source>
        <dbReference type="PROSITE" id="PS50893"/>
    </source>
</evidence>
<comment type="caution">
    <text evidence="5">The sequence shown here is derived from an EMBL/GenBank/DDBJ whole genome shotgun (WGS) entry which is preliminary data.</text>
</comment>
<evidence type="ECO:0000256" key="3">
    <source>
        <dbReference type="ARBA" id="ARBA00022840"/>
    </source>
</evidence>
<dbReference type="GO" id="GO:0016887">
    <property type="term" value="F:ATP hydrolysis activity"/>
    <property type="evidence" value="ECO:0007669"/>
    <property type="project" value="InterPro"/>
</dbReference>
<evidence type="ECO:0000313" key="5">
    <source>
        <dbReference type="EMBL" id="TRW48183.1"/>
    </source>
</evidence>
<dbReference type="InterPro" id="IPR027417">
    <property type="entry name" value="P-loop_NTPase"/>
</dbReference>
<proteinExistence type="predicted"/>
<keyword evidence="2" id="KW-0547">Nucleotide-binding</keyword>
<dbReference type="CDD" id="cd03255">
    <property type="entry name" value="ABC_MJ0796_LolCDE_FtsE"/>
    <property type="match status" value="1"/>
</dbReference>
<evidence type="ECO:0000256" key="2">
    <source>
        <dbReference type="ARBA" id="ARBA00022741"/>
    </source>
</evidence>
<reference evidence="5 6" key="1">
    <citation type="submission" date="2019-07" db="EMBL/GenBank/DDBJ databases">
        <authorList>
            <person name="Yang M."/>
            <person name="Zhao D."/>
            <person name="Xiang H."/>
        </authorList>
    </citation>
    <scope>NUCLEOTIDE SEQUENCE [LARGE SCALE GENOMIC DNA]</scope>
    <source>
        <strain evidence="5 6">IM1326</strain>
    </source>
</reference>
<evidence type="ECO:0000256" key="1">
    <source>
        <dbReference type="ARBA" id="ARBA00022448"/>
    </source>
</evidence>
<dbReference type="InterPro" id="IPR017911">
    <property type="entry name" value="MacB-like_ATP-bd"/>
</dbReference>
<dbReference type="GO" id="GO:0022857">
    <property type="term" value="F:transmembrane transporter activity"/>
    <property type="evidence" value="ECO:0007669"/>
    <property type="project" value="TreeGrafter"/>
</dbReference>
<dbReference type="Proteomes" id="UP000320359">
    <property type="component" value="Unassembled WGS sequence"/>
</dbReference>
<dbReference type="OrthoDB" id="9802264at2"/>
<dbReference type="InterPro" id="IPR003439">
    <property type="entry name" value="ABC_transporter-like_ATP-bd"/>
</dbReference>
<name>A0A552X0S9_9GAMM</name>
<dbReference type="GO" id="GO:0005524">
    <property type="term" value="F:ATP binding"/>
    <property type="evidence" value="ECO:0007669"/>
    <property type="project" value="UniProtKB-KW"/>
</dbReference>
<dbReference type="AlphaFoldDB" id="A0A552X0S9"/>
<dbReference type="InterPro" id="IPR003593">
    <property type="entry name" value="AAA+_ATPase"/>
</dbReference>
<accession>A0A552X0S9</accession>
<dbReference type="Pfam" id="PF00005">
    <property type="entry name" value="ABC_tran"/>
    <property type="match status" value="1"/>
</dbReference>
<dbReference type="SUPFAM" id="SSF52540">
    <property type="entry name" value="P-loop containing nucleoside triphosphate hydrolases"/>
    <property type="match status" value="1"/>
</dbReference>
<protein>
    <submittedName>
        <fullName evidence="5">ABC transporter ATP-binding protein</fullName>
    </submittedName>
</protein>
<dbReference type="PANTHER" id="PTHR24220">
    <property type="entry name" value="IMPORT ATP-BINDING PROTEIN"/>
    <property type="match status" value="1"/>
</dbReference>
<keyword evidence="3 5" id="KW-0067">ATP-binding</keyword>
<feature type="domain" description="ABC transporter" evidence="4">
    <location>
        <begin position="6"/>
        <end position="235"/>
    </location>
</feature>
<dbReference type="InterPro" id="IPR015854">
    <property type="entry name" value="ABC_transpr_LolD-like"/>
</dbReference>
<dbReference type="EMBL" id="VJWL01000004">
    <property type="protein sequence ID" value="TRW48183.1"/>
    <property type="molecule type" value="Genomic_DNA"/>
</dbReference>
<sequence length="237" mass="26005">MADLCISVRNLAYTWRGQVKPTLDIDTLTIHSGERVVLRGPSGSGKSTLLSLLAGVHDVQSGELEVLGQSLKTMSQHQRDRYRADHMGYIFQQFNLLPFLTVQQNVLLAVEFSNARRQRLQQAGVSAAQECKRLLTSLGISSELWHNPASELSVGQQQRVAAARALIGAPEILIADEPTSALDADARDSFLALLKSECARHQITLIFVTHDGSLASHFDRVIELNAINRAAAQEVQV</sequence>
<gene>
    <name evidence="5" type="ORF">FM042_11045</name>
</gene>
<keyword evidence="6" id="KW-1185">Reference proteome</keyword>
<dbReference type="RefSeq" id="WP_143236505.1">
    <property type="nucleotide sequence ID" value="NZ_VJWL01000004.1"/>
</dbReference>
<keyword evidence="1" id="KW-0813">Transport</keyword>
<dbReference type="PANTHER" id="PTHR24220:SF611">
    <property type="entry name" value="ATP-BINDING COMPONENT OF ABC TRANSPORTER-RELATED"/>
    <property type="match status" value="1"/>
</dbReference>
<dbReference type="SMART" id="SM00382">
    <property type="entry name" value="AAA"/>
    <property type="match status" value="1"/>
</dbReference>
<evidence type="ECO:0000313" key="6">
    <source>
        <dbReference type="Proteomes" id="UP000320359"/>
    </source>
</evidence>